<reference evidence="3" key="1">
    <citation type="submission" date="2020-11" db="EMBL/GenBank/DDBJ databases">
        <title>Chlorella ohadii genome sequencing and assembly.</title>
        <authorList>
            <person name="Murik O."/>
            <person name="Treves H."/>
            <person name="Kedem I."/>
            <person name="Shotland Y."/>
            <person name="Kaplan A."/>
        </authorList>
    </citation>
    <scope>NUCLEOTIDE SEQUENCE</scope>
    <source>
        <strain evidence="3">1</strain>
    </source>
</reference>
<proteinExistence type="predicted"/>
<feature type="domain" description="SGNH hydrolase-type esterase" evidence="2">
    <location>
        <begin position="566"/>
        <end position="767"/>
    </location>
</feature>
<dbReference type="SUPFAM" id="SSF52266">
    <property type="entry name" value="SGNH hydrolase"/>
    <property type="match status" value="2"/>
</dbReference>
<sequence length="1051" mass="112298">MQYYESAASQHGNALPALLGALLGALLTAALFGASSSLQSRAVTTWLGRWGLGHAAASLPVPAVNLRERLPWEPLLTDEEVQRALGYYGSGHSMRRVAAKLLAGQPINVATMGGSVTRGTGASKPAHTYASRFFQLLNASFPHRDHVFRNSGLGATTSPIFAGCTDQLVPPDVDVVVLEFTYNEAPGAGYSGAARRSFELLLRRLLHQPGPPALVMLHHYAWFMTRGDGQNAGLYYYAPEQQLTVMANYYDFPVVSMRSAVWRNMAAGVEGFRVDRVVPIHFLAVDPLAAPKGRESEYYYADPWVHPSDSGHQAMAEALMGPLQRALDELAAAGIAEGAAGAARAAAGTTAANPAAAAAQDRRAAAPAAAAGFEYAVYNASGFEWRPERPEGASFVEQKWGWSAYEPGDWVELELDTRAPAGANVSFGVLVWLSHLKSYERMGLADVECVSGCSCKPAKLNGRSDHRISVPFPLQFPVSQHEQCRIRVTISPEPGQTGEHKPERGVPPPLPPHLASFARLRERLPWEPLLTDEEVQRAQGYYGSGNSMRRVAAKLLAGQPIKVVTLGGSITRGTGATHPSLGYTSRFFSWINATFPHNGHSFINQGIGGTTSTIFMACVEQLVPPDTDIVTLEFTYNDEREGGYTKPSRKAFEQLLRKLLRLPSSPALVLLHHYAWGASYGPGHGKGLYFFPPEQELTTFATFYDIPVVSLRSAVWRNLAAGIEGFQLDKIVPNKPDSGPTVAAPEERHKYFYADFYLHPSDQGHKALAEALAGPLMRALGETAVERAAAAVAEHAAAGNGGAQEEVPGGPPDGPAPTEQSGGGSSLSSDGGGNGEEGVRADGEEGGSSSSSSSSSSGDGGGGSTSSSFGGTARADPRLEGLPPPMIPGNEEVTTVSCYMQQSFEPVVRNSSGSFAWRPERPGAADFVAQKWAWSGFTPGDWLELELDTRAPAPPGKPPPAGNSLVWLTSLRSYQHMGVASLACVSGCACKPSRLDATTPHLLSLFMPYVFEVTQHERCRLRITILPDAGQAPSGEHKFAVNAVVVARKPA</sequence>
<accession>A0AAD5HA72</accession>
<feature type="compositionally biased region" description="Gly residues" evidence="1">
    <location>
        <begin position="821"/>
        <end position="836"/>
    </location>
</feature>
<name>A0AAD5HA72_9CHLO</name>
<evidence type="ECO:0000259" key="2">
    <source>
        <dbReference type="Pfam" id="PF13472"/>
    </source>
</evidence>
<gene>
    <name evidence="3" type="ORF">COHA_000053</name>
</gene>
<evidence type="ECO:0000256" key="1">
    <source>
        <dbReference type="SAM" id="MobiDB-lite"/>
    </source>
</evidence>
<keyword evidence="4" id="KW-1185">Reference proteome</keyword>
<evidence type="ECO:0000313" key="4">
    <source>
        <dbReference type="Proteomes" id="UP001205105"/>
    </source>
</evidence>
<feature type="compositionally biased region" description="Low complexity" evidence="1">
    <location>
        <begin position="847"/>
        <end position="857"/>
    </location>
</feature>
<dbReference type="EMBL" id="JADXDR010000002">
    <property type="protein sequence ID" value="KAI7846442.1"/>
    <property type="molecule type" value="Genomic_DNA"/>
</dbReference>
<dbReference type="InterPro" id="IPR036514">
    <property type="entry name" value="SGNH_hydro_sf"/>
</dbReference>
<organism evidence="3 4">
    <name type="scientific">Chlorella ohadii</name>
    <dbReference type="NCBI Taxonomy" id="2649997"/>
    <lineage>
        <taxon>Eukaryota</taxon>
        <taxon>Viridiplantae</taxon>
        <taxon>Chlorophyta</taxon>
        <taxon>core chlorophytes</taxon>
        <taxon>Trebouxiophyceae</taxon>
        <taxon>Chlorellales</taxon>
        <taxon>Chlorellaceae</taxon>
        <taxon>Chlorella clade</taxon>
        <taxon>Chlorella</taxon>
    </lineage>
</organism>
<evidence type="ECO:0000313" key="3">
    <source>
        <dbReference type="EMBL" id="KAI7846442.1"/>
    </source>
</evidence>
<comment type="caution">
    <text evidence="3">The sequence shown here is derived from an EMBL/GenBank/DDBJ whole genome shotgun (WGS) entry which is preliminary data.</text>
</comment>
<dbReference type="PANTHER" id="PTHR34407">
    <property type="entry name" value="EXPRESSED PROTEIN"/>
    <property type="match status" value="1"/>
</dbReference>
<dbReference type="Proteomes" id="UP001205105">
    <property type="component" value="Unassembled WGS sequence"/>
</dbReference>
<dbReference type="AlphaFoldDB" id="A0AAD5HA72"/>
<feature type="domain" description="SGNH hydrolase-type esterase" evidence="2">
    <location>
        <begin position="112"/>
        <end position="314"/>
    </location>
</feature>
<feature type="compositionally biased region" description="Low complexity" evidence="1">
    <location>
        <begin position="796"/>
        <end position="807"/>
    </location>
</feature>
<dbReference type="Pfam" id="PF13472">
    <property type="entry name" value="Lipase_GDSL_2"/>
    <property type="match status" value="2"/>
</dbReference>
<dbReference type="Gene3D" id="3.40.50.1110">
    <property type="entry name" value="SGNH hydrolase"/>
    <property type="match status" value="2"/>
</dbReference>
<protein>
    <recommendedName>
        <fullName evidence="2">SGNH hydrolase-type esterase domain-containing protein</fullName>
    </recommendedName>
</protein>
<feature type="region of interest" description="Disordered" evidence="1">
    <location>
        <begin position="796"/>
        <end position="890"/>
    </location>
</feature>
<dbReference type="PANTHER" id="PTHR34407:SF1">
    <property type="entry name" value="SGNH HYDROLASE-TYPE ESTERASE DOMAIN-CONTAINING PROTEIN"/>
    <property type="match status" value="1"/>
</dbReference>
<dbReference type="InterPro" id="IPR013830">
    <property type="entry name" value="SGNH_hydro"/>
</dbReference>
<dbReference type="CDD" id="cd00229">
    <property type="entry name" value="SGNH_hydrolase"/>
    <property type="match status" value="2"/>
</dbReference>